<comment type="caution">
    <text evidence="1">The sequence shown here is derived from an EMBL/GenBank/DDBJ whole genome shotgun (WGS) entry which is preliminary data.</text>
</comment>
<reference evidence="1" key="1">
    <citation type="journal article" date="2015" name="Nature">
        <title>Complex archaea that bridge the gap between prokaryotes and eukaryotes.</title>
        <authorList>
            <person name="Spang A."/>
            <person name="Saw J.H."/>
            <person name="Jorgensen S.L."/>
            <person name="Zaremba-Niedzwiedzka K."/>
            <person name="Martijn J."/>
            <person name="Lind A.E."/>
            <person name="van Eijk R."/>
            <person name="Schleper C."/>
            <person name="Guy L."/>
            <person name="Ettema T.J."/>
        </authorList>
    </citation>
    <scope>NUCLEOTIDE SEQUENCE</scope>
</reference>
<organism evidence="1">
    <name type="scientific">marine sediment metagenome</name>
    <dbReference type="NCBI Taxonomy" id="412755"/>
    <lineage>
        <taxon>unclassified sequences</taxon>
        <taxon>metagenomes</taxon>
        <taxon>ecological metagenomes</taxon>
    </lineage>
</organism>
<evidence type="ECO:0000313" key="1">
    <source>
        <dbReference type="EMBL" id="KKN63230.1"/>
    </source>
</evidence>
<dbReference type="EMBL" id="LAZR01000597">
    <property type="protein sequence ID" value="KKN63230.1"/>
    <property type="molecule type" value="Genomic_DNA"/>
</dbReference>
<dbReference type="AlphaFoldDB" id="A0A0F9S327"/>
<proteinExistence type="predicted"/>
<sequence>MYYLKDGKIFKYKDLKFIKEMDYEEVIDELRIEETIEIDLPDDPLPNNIPCRTRPSSRHEYTSYGDCHTARPKIGVRE</sequence>
<name>A0A0F9S327_9ZZZZ</name>
<accession>A0A0F9S327</accession>
<gene>
    <name evidence="1" type="ORF">LCGC14_0504200</name>
</gene>
<protein>
    <submittedName>
        <fullName evidence="1">Uncharacterized protein</fullName>
    </submittedName>
</protein>